<evidence type="ECO:0000313" key="2">
    <source>
        <dbReference type="Proteomes" id="UP001652394"/>
    </source>
</evidence>
<proteinExistence type="predicted"/>
<keyword evidence="2" id="KW-1185">Reference proteome</keyword>
<protein>
    <submittedName>
        <fullName evidence="1">Uncharacterized protein</fullName>
    </submittedName>
</protein>
<evidence type="ECO:0000313" key="1">
    <source>
        <dbReference type="EMBL" id="MCU6748031.1"/>
    </source>
</evidence>
<dbReference type="RefSeq" id="WP_267304137.1">
    <property type="nucleotide sequence ID" value="NZ_JAOQJX010000015.1"/>
</dbReference>
<accession>A0ABT2TE30</accession>
<gene>
    <name evidence="1" type="ORF">OCV51_10275</name>
</gene>
<sequence>MNTATLYSISTEISSISNILLALSYQLDNDGDTLNERALREAIYGVTEHLDRIGNDIRVMDNSYDLVQRGGAVA</sequence>
<organism evidence="1 2">
    <name type="scientific">Faecalicatena acetigenes</name>
    <dbReference type="NCBI Taxonomy" id="2981790"/>
    <lineage>
        <taxon>Bacteria</taxon>
        <taxon>Bacillati</taxon>
        <taxon>Bacillota</taxon>
        <taxon>Clostridia</taxon>
        <taxon>Lachnospirales</taxon>
        <taxon>Lachnospiraceae</taxon>
        <taxon>Faecalicatena</taxon>
    </lineage>
</organism>
<dbReference type="Proteomes" id="UP001652394">
    <property type="component" value="Unassembled WGS sequence"/>
</dbReference>
<comment type="caution">
    <text evidence="1">The sequence shown here is derived from an EMBL/GenBank/DDBJ whole genome shotgun (WGS) entry which is preliminary data.</text>
</comment>
<name>A0ABT2TE30_9FIRM</name>
<reference evidence="1 2" key="1">
    <citation type="journal article" date="2021" name="ISME Commun">
        <title>Automated analysis of genomic sequences facilitates high-throughput and comprehensive description of bacteria.</title>
        <authorList>
            <person name="Hitch T.C.A."/>
        </authorList>
    </citation>
    <scope>NUCLEOTIDE SEQUENCE [LARGE SCALE GENOMIC DNA]</scope>
    <source>
        <strain evidence="1 2">H2_18</strain>
    </source>
</reference>
<dbReference type="EMBL" id="JAOQJX010000015">
    <property type="protein sequence ID" value="MCU6748031.1"/>
    <property type="molecule type" value="Genomic_DNA"/>
</dbReference>